<evidence type="ECO:0000313" key="5">
    <source>
        <dbReference type="Proteomes" id="UP000694397"/>
    </source>
</evidence>
<dbReference type="InterPro" id="IPR016187">
    <property type="entry name" value="CTDL_fold"/>
</dbReference>
<reference evidence="4" key="2">
    <citation type="submission" date="2025-08" db="UniProtKB">
        <authorList>
            <consortium name="Ensembl"/>
        </authorList>
    </citation>
    <scope>IDENTIFICATION</scope>
</reference>
<keyword evidence="2" id="KW-1015">Disulfide bond</keyword>
<dbReference type="PROSITE" id="PS50041">
    <property type="entry name" value="C_TYPE_LECTIN_2"/>
    <property type="match status" value="1"/>
</dbReference>
<dbReference type="CDD" id="cd03590">
    <property type="entry name" value="CLECT_DC-SIGN_like"/>
    <property type="match status" value="1"/>
</dbReference>
<dbReference type="GO" id="GO:0030246">
    <property type="term" value="F:carbohydrate binding"/>
    <property type="evidence" value="ECO:0007669"/>
    <property type="project" value="UniProtKB-KW"/>
</dbReference>
<keyword evidence="5" id="KW-1185">Reference proteome</keyword>
<dbReference type="InterPro" id="IPR016186">
    <property type="entry name" value="C-type_lectin-like/link_sf"/>
</dbReference>
<dbReference type="InterPro" id="IPR033989">
    <property type="entry name" value="CD209-like_CTLD"/>
</dbReference>
<dbReference type="PANTHER" id="PTHR22803">
    <property type="entry name" value="MANNOSE, PHOSPHOLIPASE, LECTIN RECEPTOR RELATED"/>
    <property type="match status" value="1"/>
</dbReference>
<dbReference type="PROSITE" id="PS00615">
    <property type="entry name" value="C_TYPE_LECTIN_1"/>
    <property type="match status" value="1"/>
</dbReference>
<feature type="domain" description="C-type lectin" evidence="3">
    <location>
        <begin position="81"/>
        <end position="193"/>
    </location>
</feature>
<accession>A0A8C9S7Z2</accession>
<name>A0A8C9S7Z2_SCLFO</name>
<protein>
    <recommendedName>
        <fullName evidence="3">C-type lectin domain-containing protein</fullName>
    </recommendedName>
</protein>
<evidence type="ECO:0000256" key="1">
    <source>
        <dbReference type="ARBA" id="ARBA00022734"/>
    </source>
</evidence>
<dbReference type="GeneTree" id="ENSGT01020000230338"/>
<reference evidence="4" key="3">
    <citation type="submission" date="2025-09" db="UniProtKB">
        <authorList>
            <consortium name="Ensembl"/>
        </authorList>
    </citation>
    <scope>IDENTIFICATION</scope>
</reference>
<dbReference type="Ensembl" id="ENSSFOT00015030617.2">
    <property type="protein sequence ID" value="ENSSFOP00015030270.2"/>
    <property type="gene ID" value="ENSSFOG00015019319.2"/>
</dbReference>
<dbReference type="Pfam" id="PF00059">
    <property type="entry name" value="Lectin_C"/>
    <property type="match status" value="1"/>
</dbReference>
<sequence>MKILQLSSTDIVQLGELHCTCTVYSAYFCRTLPETHQSYCVFQCIFPLITPLLPYPFQTKQVLRTLRSSSMQICPQGWVDFSSRCYYISCQQKNWFESQQDCKQRGADLAIINSGEEQDFIVKHSGPFWIGLSDTETEGTWKWVDGTTLYWKENQPDNYNENENCAETRKTDENNQKSWNDLECDSKLPWICGIDLSLT</sequence>
<dbReference type="SMART" id="SM00034">
    <property type="entry name" value="CLECT"/>
    <property type="match status" value="1"/>
</dbReference>
<dbReference type="OrthoDB" id="6133475at2759"/>
<organism evidence="4 5">
    <name type="scientific">Scleropages formosus</name>
    <name type="common">Asian bonytongue</name>
    <name type="synonym">Osteoglossum formosum</name>
    <dbReference type="NCBI Taxonomy" id="113540"/>
    <lineage>
        <taxon>Eukaryota</taxon>
        <taxon>Metazoa</taxon>
        <taxon>Chordata</taxon>
        <taxon>Craniata</taxon>
        <taxon>Vertebrata</taxon>
        <taxon>Euteleostomi</taxon>
        <taxon>Actinopterygii</taxon>
        <taxon>Neopterygii</taxon>
        <taxon>Teleostei</taxon>
        <taxon>Osteoglossocephala</taxon>
        <taxon>Osteoglossomorpha</taxon>
        <taxon>Osteoglossiformes</taxon>
        <taxon>Osteoglossidae</taxon>
        <taxon>Scleropages</taxon>
    </lineage>
</organism>
<proteinExistence type="predicted"/>
<dbReference type="SUPFAM" id="SSF56436">
    <property type="entry name" value="C-type lectin-like"/>
    <property type="match status" value="1"/>
</dbReference>
<evidence type="ECO:0000256" key="2">
    <source>
        <dbReference type="ARBA" id="ARBA00023157"/>
    </source>
</evidence>
<dbReference type="InterPro" id="IPR001304">
    <property type="entry name" value="C-type_lectin-like"/>
</dbReference>
<keyword evidence="1" id="KW-0430">Lectin</keyword>
<dbReference type="InterPro" id="IPR018378">
    <property type="entry name" value="C-type_lectin_CS"/>
</dbReference>
<evidence type="ECO:0000313" key="4">
    <source>
        <dbReference type="Ensembl" id="ENSSFOP00015030270.2"/>
    </source>
</evidence>
<dbReference type="AlphaFoldDB" id="A0A8C9S7Z2"/>
<dbReference type="Gene3D" id="3.10.100.10">
    <property type="entry name" value="Mannose-Binding Protein A, subunit A"/>
    <property type="match status" value="1"/>
</dbReference>
<dbReference type="Proteomes" id="UP000694397">
    <property type="component" value="Chromosome 1"/>
</dbReference>
<evidence type="ECO:0000259" key="3">
    <source>
        <dbReference type="PROSITE" id="PS50041"/>
    </source>
</evidence>
<reference evidence="4 5" key="1">
    <citation type="submission" date="2019-04" db="EMBL/GenBank/DDBJ databases">
        <authorList>
            <consortium name="Wellcome Sanger Institute Data Sharing"/>
        </authorList>
    </citation>
    <scope>NUCLEOTIDE SEQUENCE [LARGE SCALE GENOMIC DNA]</scope>
</reference>
<dbReference type="InterPro" id="IPR050111">
    <property type="entry name" value="C-type_lectin/snaclec_domain"/>
</dbReference>